<protein>
    <submittedName>
        <fullName evidence="2">Uncharacterized protein</fullName>
    </submittedName>
</protein>
<name>A0AAD7EU14_9AGAR</name>
<proteinExistence type="predicted"/>
<sequence>MLCRRGFNYSSICLLLTTLFGGYHPNSRAGFWLAYFCNPAGAPSCSISWWIQLEHPHGWRLATIWYLGRHKRIGGSRN</sequence>
<keyword evidence="1" id="KW-1133">Transmembrane helix</keyword>
<organism evidence="2 3">
    <name type="scientific">Mycena albidolilacea</name>
    <dbReference type="NCBI Taxonomy" id="1033008"/>
    <lineage>
        <taxon>Eukaryota</taxon>
        <taxon>Fungi</taxon>
        <taxon>Dikarya</taxon>
        <taxon>Basidiomycota</taxon>
        <taxon>Agaricomycotina</taxon>
        <taxon>Agaricomycetes</taxon>
        <taxon>Agaricomycetidae</taxon>
        <taxon>Agaricales</taxon>
        <taxon>Marasmiineae</taxon>
        <taxon>Mycenaceae</taxon>
        <taxon>Mycena</taxon>
    </lineage>
</organism>
<dbReference type="AlphaFoldDB" id="A0AAD7EU14"/>
<evidence type="ECO:0000313" key="2">
    <source>
        <dbReference type="EMBL" id="KAJ7351275.1"/>
    </source>
</evidence>
<dbReference type="Proteomes" id="UP001218218">
    <property type="component" value="Unassembled WGS sequence"/>
</dbReference>
<comment type="caution">
    <text evidence="2">The sequence shown here is derived from an EMBL/GenBank/DDBJ whole genome shotgun (WGS) entry which is preliminary data.</text>
</comment>
<accession>A0AAD7EU14</accession>
<keyword evidence="3" id="KW-1185">Reference proteome</keyword>
<evidence type="ECO:0000256" key="1">
    <source>
        <dbReference type="SAM" id="Phobius"/>
    </source>
</evidence>
<feature type="transmembrane region" description="Helical" evidence="1">
    <location>
        <begin position="7"/>
        <end position="23"/>
    </location>
</feature>
<dbReference type="EMBL" id="JARIHO010000013">
    <property type="protein sequence ID" value="KAJ7351275.1"/>
    <property type="molecule type" value="Genomic_DNA"/>
</dbReference>
<keyword evidence="1" id="KW-0472">Membrane</keyword>
<reference evidence="2" key="1">
    <citation type="submission" date="2023-03" db="EMBL/GenBank/DDBJ databases">
        <title>Massive genome expansion in bonnet fungi (Mycena s.s.) driven by repeated elements and novel gene families across ecological guilds.</title>
        <authorList>
            <consortium name="Lawrence Berkeley National Laboratory"/>
            <person name="Harder C.B."/>
            <person name="Miyauchi S."/>
            <person name="Viragh M."/>
            <person name="Kuo A."/>
            <person name="Thoen E."/>
            <person name="Andreopoulos B."/>
            <person name="Lu D."/>
            <person name="Skrede I."/>
            <person name="Drula E."/>
            <person name="Henrissat B."/>
            <person name="Morin E."/>
            <person name="Kohler A."/>
            <person name="Barry K."/>
            <person name="LaButti K."/>
            <person name="Morin E."/>
            <person name="Salamov A."/>
            <person name="Lipzen A."/>
            <person name="Mereny Z."/>
            <person name="Hegedus B."/>
            <person name="Baldrian P."/>
            <person name="Stursova M."/>
            <person name="Weitz H."/>
            <person name="Taylor A."/>
            <person name="Grigoriev I.V."/>
            <person name="Nagy L.G."/>
            <person name="Martin F."/>
            <person name="Kauserud H."/>
        </authorList>
    </citation>
    <scope>NUCLEOTIDE SEQUENCE</scope>
    <source>
        <strain evidence="2">CBHHK002</strain>
    </source>
</reference>
<keyword evidence="1" id="KW-0812">Transmembrane</keyword>
<gene>
    <name evidence="2" type="ORF">DFH08DRAFT_860117</name>
</gene>
<evidence type="ECO:0000313" key="3">
    <source>
        <dbReference type="Proteomes" id="UP001218218"/>
    </source>
</evidence>
<feature type="transmembrane region" description="Helical" evidence="1">
    <location>
        <begin position="29"/>
        <end position="51"/>
    </location>
</feature>